<evidence type="ECO:0000259" key="1">
    <source>
        <dbReference type="Pfam" id="PF13568"/>
    </source>
</evidence>
<dbReference type="InterPro" id="IPR025665">
    <property type="entry name" value="Beta-barrel_OMP_2"/>
</dbReference>
<gene>
    <name evidence="2" type="ORF">GCM10007940_26980</name>
</gene>
<dbReference type="InterPro" id="IPR011250">
    <property type="entry name" value="OMP/PagP_B-barrel"/>
</dbReference>
<accession>A0AA37SNL0</accession>
<keyword evidence="3" id="KW-1185">Reference proteome</keyword>
<protein>
    <recommendedName>
        <fullName evidence="1">Outer membrane protein beta-barrel domain-containing protein</fullName>
    </recommendedName>
</protein>
<dbReference type="SUPFAM" id="SSF56925">
    <property type="entry name" value="OMPA-like"/>
    <property type="match status" value="1"/>
</dbReference>
<reference evidence="2" key="2">
    <citation type="submission" date="2023-01" db="EMBL/GenBank/DDBJ databases">
        <title>Draft genome sequence of Portibacter lacus strain NBRC 108769.</title>
        <authorList>
            <person name="Sun Q."/>
            <person name="Mori K."/>
        </authorList>
    </citation>
    <scope>NUCLEOTIDE SEQUENCE</scope>
    <source>
        <strain evidence="2">NBRC 108769</strain>
    </source>
</reference>
<dbReference type="AlphaFoldDB" id="A0AA37SNL0"/>
<evidence type="ECO:0000313" key="3">
    <source>
        <dbReference type="Proteomes" id="UP001156666"/>
    </source>
</evidence>
<dbReference type="RefSeq" id="WP_235294487.1">
    <property type="nucleotide sequence ID" value="NZ_BSOH01000015.1"/>
</dbReference>
<name>A0AA37SNL0_9BACT</name>
<evidence type="ECO:0000313" key="2">
    <source>
        <dbReference type="EMBL" id="GLR18083.1"/>
    </source>
</evidence>
<feature type="domain" description="Outer membrane protein beta-barrel" evidence="1">
    <location>
        <begin position="21"/>
        <end position="173"/>
    </location>
</feature>
<organism evidence="2 3">
    <name type="scientific">Portibacter lacus</name>
    <dbReference type="NCBI Taxonomy" id="1099794"/>
    <lineage>
        <taxon>Bacteria</taxon>
        <taxon>Pseudomonadati</taxon>
        <taxon>Bacteroidota</taxon>
        <taxon>Saprospiria</taxon>
        <taxon>Saprospirales</taxon>
        <taxon>Haliscomenobacteraceae</taxon>
        <taxon>Portibacter</taxon>
    </lineage>
</organism>
<comment type="caution">
    <text evidence="2">The sequence shown here is derived from an EMBL/GenBank/DDBJ whole genome shotgun (WGS) entry which is preliminary data.</text>
</comment>
<proteinExistence type="predicted"/>
<dbReference type="Proteomes" id="UP001156666">
    <property type="component" value="Unassembled WGS sequence"/>
</dbReference>
<reference evidence="2" key="1">
    <citation type="journal article" date="2014" name="Int. J. Syst. Evol. Microbiol.">
        <title>Complete genome sequence of Corynebacterium casei LMG S-19264T (=DSM 44701T), isolated from a smear-ripened cheese.</title>
        <authorList>
            <consortium name="US DOE Joint Genome Institute (JGI-PGF)"/>
            <person name="Walter F."/>
            <person name="Albersmeier A."/>
            <person name="Kalinowski J."/>
            <person name="Ruckert C."/>
        </authorList>
    </citation>
    <scope>NUCLEOTIDE SEQUENCE</scope>
    <source>
        <strain evidence="2">NBRC 108769</strain>
    </source>
</reference>
<dbReference type="EMBL" id="BSOH01000015">
    <property type="protein sequence ID" value="GLR18083.1"/>
    <property type="molecule type" value="Genomic_DNA"/>
</dbReference>
<sequence length="290" mass="32627">MKLKGLCLSILIVFTVTSINAQRYNIGIRAGLNYSKILGPSEEGMIEGHGLNNGIHFGLTYAYKLTDKFGVKTELAYSSVGSKDSIIGDSYYIFGIAVDNNVQKGYAKRTFERTNSYINMPFHAYYKPNDKFEIFGGIYVGFLINPTSGGTLKFDDQSDETKFSFIQSLDYNYYSDKPLTDPDYRSKGTGAITTIVGDNTYQMPQVAGAYYQFTNKDGGLYKWFDAGLSGGVSYYINKSFFASVRVDYGLMDITRKAMDVSYKELNGSEYILRDDYDQNLSFQFSVGFKF</sequence>
<dbReference type="Pfam" id="PF13568">
    <property type="entry name" value="OMP_b-brl_2"/>
    <property type="match status" value="1"/>
</dbReference>